<keyword evidence="1" id="KW-0282">Flagellum</keyword>
<keyword evidence="2" id="KW-1185">Reference proteome</keyword>
<evidence type="ECO:0000313" key="1">
    <source>
        <dbReference type="EMBL" id="MBT0726700.1"/>
    </source>
</evidence>
<dbReference type="RefSeq" id="WP_214212527.1">
    <property type="nucleotide sequence ID" value="NZ_JABBFO010000003.1"/>
</dbReference>
<proteinExistence type="predicted"/>
<dbReference type="InterPro" id="IPR009384">
    <property type="entry name" value="SwrD-like"/>
</dbReference>
<keyword evidence="1" id="KW-0966">Cell projection</keyword>
<evidence type="ECO:0000313" key="2">
    <source>
        <dbReference type="Proteomes" id="UP000786875"/>
    </source>
</evidence>
<sequence>MIRLTTLRGDKLLVASSQIMTVESHGSKSIIKLGDKHEKIFVKENVTEIIKLIDSETVDKKQ</sequence>
<dbReference type="Proteomes" id="UP000786875">
    <property type="component" value="Unassembled WGS sequence"/>
</dbReference>
<gene>
    <name evidence="1" type="ORF">HGT73_04780</name>
</gene>
<accession>A0ABS5T2Y3</accession>
<dbReference type="Pfam" id="PF06289">
    <property type="entry name" value="FlbD"/>
    <property type="match status" value="1"/>
</dbReference>
<comment type="caution">
    <text evidence="1">The sequence shown here is derived from an EMBL/GenBank/DDBJ whole genome shotgun (WGS) entry which is preliminary data.</text>
</comment>
<protein>
    <submittedName>
        <fullName evidence="1">Flagellar FlbD family protein</fullName>
    </submittedName>
</protein>
<keyword evidence="1" id="KW-0969">Cilium</keyword>
<organism evidence="1 2">
    <name type="scientific">Rosenbergiella australiborealis</name>
    <dbReference type="NCBI Taxonomy" id="1544696"/>
    <lineage>
        <taxon>Bacteria</taxon>
        <taxon>Pseudomonadati</taxon>
        <taxon>Pseudomonadota</taxon>
        <taxon>Gammaproteobacteria</taxon>
        <taxon>Enterobacterales</taxon>
        <taxon>Erwiniaceae</taxon>
        <taxon>Rosenbergiella</taxon>
    </lineage>
</organism>
<dbReference type="EMBL" id="JABBFO010000003">
    <property type="protein sequence ID" value="MBT0726700.1"/>
    <property type="molecule type" value="Genomic_DNA"/>
</dbReference>
<name>A0ABS5T2Y3_9GAMM</name>
<reference evidence="1 2" key="1">
    <citation type="submission" date="2020-04" db="EMBL/GenBank/DDBJ databases">
        <title>Genome sequencing of Rosenbergiella species.</title>
        <authorList>
            <person name="Alvarez-Perez S."/>
            <person name="Lievens B."/>
        </authorList>
    </citation>
    <scope>NUCLEOTIDE SEQUENCE [LARGE SCALE GENOMIC DNA]</scope>
    <source>
        <strain evidence="1 2">CdVSA20.1</strain>
    </source>
</reference>